<organism evidence="7 8">
    <name type="scientific">Tilletiaria anomala (strain ATCC 24038 / CBS 436.72 / UBC 951)</name>
    <dbReference type="NCBI Taxonomy" id="1037660"/>
    <lineage>
        <taxon>Eukaryota</taxon>
        <taxon>Fungi</taxon>
        <taxon>Dikarya</taxon>
        <taxon>Basidiomycota</taxon>
        <taxon>Ustilaginomycotina</taxon>
        <taxon>Exobasidiomycetes</taxon>
        <taxon>Georgefischeriales</taxon>
        <taxon>Tilletiariaceae</taxon>
        <taxon>Tilletiaria</taxon>
    </lineage>
</organism>
<dbReference type="STRING" id="1037660.A0A066VZI4"/>
<evidence type="ECO:0000256" key="1">
    <source>
        <dbReference type="ARBA" id="ARBA00004123"/>
    </source>
</evidence>
<keyword evidence="3" id="KW-0539">Nucleus</keyword>
<dbReference type="Proteomes" id="UP000027361">
    <property type="component" value="Unassembled WGS sequence"/>
</dbReference>
<feature type="region of interest" description="Disordered" evidence="4">
    <location>
        <begin position="525"/>
        <end position="547"/>
    </location>
</feature>
<evidence type="ECO:0000256" key="3">
    <source>
        <dbReference type="ARBA" id="ARBA00023242"/>
    </source>
</evidence>
<protein>
    <recommendedName>
        <fullName evidence="9">POP1-domain-containing protein</fullName>
    </recommendedName>
</protein>
<dbReference type="InterPro" id="IPR039182">
    <property type="entry name" value="Pop1"/>
</dbReference>
<proteinExistence type="predicted"/>
<evidence type="ECO:0000313" key="8">
    <source>
        <dbReference type="Proteomes" id="UP000027361"/>
    </source>
</evidence>
<dbReference type="GO" id="GO:0000172">
    <property type="term" value="C:ribonuclease MRP complex"/>
    <property type="evidence" value="ECO:0007669"/>
    <property type="project" value="InterPro"/>
</dbReference>
<evidence type="ECO:0000256" key="4">
    <source>
        <dbReference type="SAM" id="MobiDB-lite"/>
    </source>
</evidence>
<keyword evidence="8" id="KW-1185">Reference proteome</keyword>
<evidence type="ECO:0000259" key="6">
    <source>
        <dbReference type="Pfam" id="PF08170"/>
    </source>
</evidence>
<dbReference type="GeneID" id="25261207"/>
<feature type="region of interest" description="Disordered" evidence="4">
    <location>
        <begin position="782"/>
        <end position="809"/>
    </location>
</feature>
<gene>
    <name evidence="7" type="ORF">K437DRAFT_100740</name>
</gene>
<feature type="compositionally biased region" description="Polar residues" evidence="4">
    <location>
        <begin position="15"/>
        <end position="25"/>
    </location>
</feature>
<dbReference type="OrthoDB" id="442863at2759"/>
<feature type="region of interest" description="Disordered" evidence="4">
    <location>
        <begin position="1"/>
        <end position="74"/>
    </location>
</feature>
<reference evidence="7 8" key="1">
    <citation type="submission" date="2014-05" db="EMBL/GenBank/DDBJ databases">
        <title>Draft genome sequence of a rare smut relative, Tilletiaria anomala UBC 951.</title>
        <authorList>
            <consortium name="DOE Joint Genome Institute"/>
            <person name="Toome M."/>
            <person name="Kuo A."/>
            <person name="Henrissat B."/>
            <person name="Lipzen A."/>
            <person name="Tritt A."/>
            <person name="Yoshinaga Y."/>
            <person name="Zane M."/>
            <person name="Barry K."/>
            <person name="Grigoriev I.V."/>
            <person name="Spatafora J.W."/>
            <person name="Aimea M.C."/>
        </authorList>
    </citation>
    <scope>NUCLEOTIDE SEQUENCE [LARGE SCALE GENOMIC DNA]</scope>
    <source>
        <strain evidence="7 8">UBC 951</strain>
    </source>
</reference>
<evidence type="ECO:0008006" key="9">
    <source>
        <dbReference type="Google" id="ProtNLM"/>
    </source>
</evidence>
<dbReference type="InterPro" id="IPR012590">
    <property type="entry name" value="POPLD_dom"/>
</dbReference>
<dbReference type="PANTHER" id="PTHR22731:SF3">
    <property type="entry name" value="RIBONUCLEASES P_MRP PROTEIN SUBUNIT POP1"/>
    <property type="match status" value="1"/>
</dbReference>
<dbReference type="EMBL" id="JMSN01000031">
    <property type="protein sequence ID" value="KDN47147.1"/>
    <property type="molecule type" value="Genomic_DNA"/>
</dbReference>
<accession>A0A066VZI4</accession>
<feature type="domain" description="Pop1 N-terminal" evidence="5">
    <location>
        <begin position="106"/>
        <end position="195"/>
    </location>
</feature>
<dbReference type="HOGENOM" id="CLU_010896_0_0_1"/>
<comment type="subcellular location">
    <subcellularLocation>
        <location evidence="1">Nucleus</location>
    </subcellularLocation>
</comment>
<dbReference type="AlphaFoldDB" id="A0A066VZI4"/>
<feature type="region of interest" description="Disordered" evidence="4">
    <location>
        <begin position="247"/>
        <end position="266"/>
    </location>
</feature>
<dbReference type="GO" id="GO:0001682">
    <property type="term" value="P:tRNA 5'-leader removal"/>
    <property type="evidence" value="ECO:0007669"/>
    <property type="project" value="InterPro"/>
</dbReference>
<evidence type="ECO:0000256" key="2">
    <source>
        <dbReference type="ARBA" id="ARBA00022694"/>
    </source>
</evidence>
<dbReference type="OMA" id="RRCEIMQ"/>
<feature type="compositionally biased region" description="Basic residues" evidence="4">
    <location>
        <begin position="789"/>
        <end position="801"/>
    </location>
</feature>
<sequence length="1208" mass="133442">MVNKRKRGPLDGNASAANGSGQVARSPSRKIQRMQQRRDARVIAAEQPSTFAAPIPKYGAGQPRDASSRGPVQAANVQPSLAAEISYLGGMGRRNLPPQLSVEAALSSRAFQVRAMLNAMASARSSQTTRAWQLLPRHMRRRAASHNLLRLPARLRSKGARELQASKTLAKTRSQVRKRDVNRTVKLADLRKQRLRERSKRQGARWLETHMWHAKRFHMTRSPDDKVIKRYRLNYLPSSSLETGTLGMKKTRKSHPPTSVGKDLHLVPSQPQTGFIVAEKPHMKAHRASWRSAQEKIIIHDASYDSWFKIACTAVPLHPSRAGRGKGKGNAEDEEGTTVLDALAFSQTVLARVIKRGGVAAGWEDNSSARYWDGSTECSTVLLGKPGGRVIRSRYGGSKGKEMDSENDPVLQGKLDVADTGKGAGPSGFKDDDPVDILGDEALSAGEGSLLSHARLIAPLRLFWLPETESRDPHSSSTRREALIRCHPSAATVLHHALLQAAQEENELQKRKTRHRRSSLARYVNHDSQAMDMDAPGTGSSSAENQKATEGDFRLEVGVHRLRSAPSSDAVVPSGRRSNRRMLRKKLSLAAMARDALHRLTQPRERAPISKTQQDKLMAQLRLRSSSLWRNNRLTRAEKVRQRLKRFYCDYSAWQKEAGLLTTSTLTKDETQVARSLEGELHVKMAETLDAKSSVDLEGFNTFELVGPDSGRLLGGVLRPVNTTPPAKRKAFKMITHGLAPSQVPPGLVLSLDVHDPRLSFPPSLPRNDAVAAVTNCSKSKDDFGAPFKGKHKHAHNKKRGPGSNQTDIPELNVQDLAVGSFWRRKPAAPVFSKGDIDHRRSKQLIPGSRLEPTSMDDIVPVVIIQHTSNAATTHDHQLQRQSLHGFTLLVPCRWGSIFWHSLVHPGTRVAGQAQVRQQAVEGGRLAFPHDYLGTAAFDSYWKQEAQVRKREWKKRPKGKRIEFDKLGVHFPFGGKQMWTKCMRNAFQLAQHEAKLHPILSDIVINERTQPWLLHINAGASTQALTSLARALLEEPTISAEDLSARVRAVLSLPGSRITINDLSRLSTAMVPVRVTACRRGKFEEMSSIFVDKPERDVAWRNTLHAAASEGLSDHQDELLALEIGQMDQNRQVGAVTSGGVSLTQGRGYGVGSISLLAYAQILLRDATWTAPLHKRKGRNPVDTDSLAVVRGLGGPVLRTASIKTLSA</sequence>
<dbReference type="InParanoid" id="A0A066VZI4"/>
<name>A0A066VZI4_TILAU</name>
<keyword evidence="2" id="KW-0819">tRNA processing</keyword>
<evidence type="ECO:0000259" key="5">
    <source>
        <dbReference type="Pfam" id="PF06978"/>
    </source>
</evidence>
<dbReference type="GO" id="GO:0005655">
    <property type="term" value="C:nucleolar ribonuclease P complex"/>
    <property type="evidence" value="ECO:0007669"/>
    <property type="project" value="InterPro"/>
</dbReference>
<dbReference type="Pfam" id="PF08170">
    <property type="entry name" value="POPLD"/>
    <property type="match status" value="1"/>
</dbReference>
<comment type="caution">
    <text evidence="7">The sequence shown here is derived from an EMBL/GenBank/DDBJ whole genome shotgun (WGS) entry which is preliminary data.</text>
</comment>
<evidence type="ECO:0000313" key="7">
    <source>
        <dbReference type="EMBL" id="KDN47147.1"/>
    </source>
</evidence>
<dbReference type="Pfam" id="PF06978">
    <property type="entry name" value="POP1_N"/>
    <property type="match status" value="1"/>
</dbReference>
<feature type="domain" description="POPLD" evidence="6">
    <location>
        <begin position="886"/>
        <end position="973"/>
    </location>
</feature>
<dbReference type="InterPro" id="IPR009723">
    <property type="entry name" value="Pop1_N"/>
</dbReference>
<dbReference type="PANTHER" id="PTHR22731">
    <property type="entry name" value="RIBONUCLEASES P/MRP PROTEIN SUBUNIT POP1"/>
    <property type="match status" value="1"/>
</dbReference>
<dbReference type="RefSeq" id="XP_013243768.1">
    <property type="nucleotide sequence ID" value="XM_013388314.1"/>
</dbReference>